<feature type="transmembrane region" description="Helical" evidence="1">
    <location>
        <begin position="43"/>
        <end position="67"/>
    </location>
</feature>
<accession>A0AAV2G6S2</accession>
<organism evidence="2 3">
    <name type="scientific">Linum trigynum</name>
    <dbReference type="NCBI Taxonomy" id="586398"/>
    <lineage>
        <taxon>Eukaryota</taxon>
        <taxon>Viridiplantae</taxon>
        <taxon>Streptophyta</taxon>
        <taxon>Embryophyta</taxon>
        <taxon>Tracheophyta</taxon>
        <taxon>Spermatophyta</taxon>
        <taxon>Magnoliopsida</taxon>
        <taxon>eudicotyledons</taxon>
        <taxon>Gunneridae</taxon>
        <taxon>Pentapetalae</taxon>
        <taxon>rosids</taxon>
        <taxon>fabids</taxon>
        <taxon>Malpighiales</taxon>
        <taxon>Linaceae</taxon>
        <taxon>Linum</taxon>
    </lineage>
</organism>
<sequence length="81" mass="9165">MHHHAPFVFPKFLNRVCASYLIVLLGRLHVLDLSMMAKNTSPVMLLIPAWLLRLASILNNLGLLILVQQDLHVGHGREAIY</sequence>
<gene>
    <name evidence="2" type="ORF">LTRI10_LOCUS45725</name>
</gene>
<keyword evidence="1" id="KW-0472">Membrane</keyword>
<keyword evidence="3" id="KW-1185">Reference proteome</keyword>
<name>A0AAV2G6S2_9ROSI</name>
<dbReference type="AlphaFoldDB" id="A0AAV2G6S2"/>
<reference evidence="2 3" key="1">
    <citation type="submission" date="2024-04" db="EMBL/GenBank/DDBJ databases">
        <authorList>
            <person name="Fracassetti M."/>
        </authorList>
    </citation>
    <scope>NUCLEOTIDE SEQUENCE [LARGE SCALE GENOMIC DNA]</scope>
</reference>
<dbReference type="EMBL" id="OZ034821">
    <property type="protein sequence ID" value="CAL1405969.1"/>
    <property type="molecule type" value="Genomic_DNA"/>
</dbReference>
<dbReference type="Proteomes" id="UP001497516">
    <property type="component" value="Chromosome 8"/>
</dbReference>
<keyword evidence="1" id="KW-0812">Transmembrane</keyword>
<evidence type="ECO:0000313" key="2">
    <source>
        <dbReference type="EMBL" id="CAL1405969.1"/>
    </source>
</evidence>
<evidence type="ECO:0000256" key="1">
    <source>
        <dbReference type="SAM" id="Phobius"/>
    </source>
</evidence>
<proteinExistence type="predicted"/>
<keyword evidence="1" id="KW-1133">Transmembrane helix</keyword>
<feature type="transmembrane region" description="Helical" evidence="1">
    <location>
        <begin position="12"/>
        <end position="31"/>
    </location>
</feature>
<protein>
    <submittedName>
        <fullName evidence="2">Uncharacterized protein</fullName>
    </submittedName>
</protein>
<evidence type="ECO:0000313" key="3">
    <source>
        <dbReference type="Proteomes" id="UP001497516"/>
    </source>
</evidence>